<proteinExistence type="predicted"/>
<reference evidence="1 2" key="1">
    <citation type="submission" date="2019-09" db="EMBL/GenBank/DDBJ databases">
        <authorList>
            <person name="Chandra G."/>
            <person name="Truman W A."/>
        </authorList>
    </citation>
    <scope>NUCLEOTIDE SEQUENCE [LARGE SCALE GENOMIC DNA]</scope>
    <source>
        <strain evidence="1">PS922</strain>
    </source>
</reference>
<sequence>MCIDFVSKAKNLLAGINIYQSSEGVWAFTDARAGIQAHIHHSQEPAALAAYTAIDPEIAAERFSGWAFIDLVDELPCMDATENTALAMVCGAPTPTFPCSVERGEIFGKAVWDIVEAYSLEGCFDRLERPWGSPGSHYYLRPSGFKWTGDQQLNAGSMKAMRKSYRTMSQLQQIMVLTIMHLYCQGKDKTYLTGGCPTKIPAAQAMNILRSNGPALSAWGYMVTHYAGW</sequence>
<organism evidence="1 2">
    <name type="scientific">Pseudomonas fluorescens</name>
    <dbReference type="NCBI Taxonomy" id="294"/>
    <lineage>
        <taxon>Bacteria</taxon>
        <taxon>Pseudomonadati</taxon>
        <taxon>Pseudomonadota</taxon>
        <taxon>Gammaproteobacteria</taxon>
        <taxon>Pseudomonadales</taxon>
        <taxon>Pseudomonadaceae</taxon>
        <taxon>Pseudomonas</taxon>
    </lineage>
</organism>
<gene>
    <name evidence="1" type="ORF">PS922_00795</name>
</gene>
<evidence type="ECO:0000313" key="1">
    <source>
        <dbReference type="EMBL" id="VVP71019.1"/>
    </source>
</evidence>
<dbReference type="EMBL" id="CABVJB010000001">
    <property type="protein sequence ID" value="VVP71019.1"/>
    <property type="molecule type" value="Genomic_DNA"/>
</dbReference>
<dbReference type="RefSeq" id="WP_154862765.1">
    <property type="nucleotide sequence ID" value="NZ_CABVJB010000001.1"/>
</dbReference>
<dbReference type="Proteomes" id="UP000325565">
    <property type="component" value="Unassembled WGS sequence"/>
</dbReference>
<dbReference type="AlphaFoldDB" id="A0A5E7RA76"/>
<accession>A0A5E7RA76</accession>
<evidence type="ECO:0000313" key="2">
    <source>
        <dbReference type="Proteomes" id="UP000325565"/>
    </source>
</evidence>
<protein>
    <submittedName>
        <fullName evidence="1">Uncharacterized protein</fullName>
    </submittedName>
</protein>
<name>A0A5E7RA76_PSEFL</name>